<dbReference type="AlphaFoldDB" id="A0A067PNS2"/>
<dbReference type="HOGENOM" id="CLU_041448_0_0_1"/>
<name>A0A067PNS2_9AGAM</name>
<accession>A0A067PNS2</accession>
<proteinExistence type="predicted"/>
<protein>
    <submittedName>
        <fullName evidence="1">Uncharacterized protein</fullName>
    </submittedName>
</protein>
<evidence type="ECO:0000313" key="1">
    <source>
        <dbReference type="EMBL" id="KDQ56448.1"/>
    </source>
</evidence>
<gene>
    <name evidence="1" type="ORF">JAAARDRAFT_36604</name>
</gene>
<reference evidence="2" key="1">
    <citation type="journal article" date="2014" name="Proc. Natl. Acad. Sci. U.S.A.">
        <title>Extensive sampling of basidiomycete genomes demonstrates inadequacy of the white-rot/brown-rot paradigm for wood decay fungi.</title>
        <authorList>
            <person name="Riley R."/>
            <person name="Salamov A.A."/>
            <person name="Brown D.W."/>
            <person name="Nagy L.G."/>
            <person name="Floudas D."/>
            <person name="Held B.W."/>
            <person name="Levasseur A."/>
            <person name="Lombard V."/>
            <person name="Morin E."/>
            <person name="Otillar R."/>
            <person name="Lindquist E.A."/>
            <person name="Sun H."/>
            <person name="LaButti K.M."/>
            <person name="Schmutz J."/>
            <person name="Jabbour D."/>
            <person name="Luo H."/>
            <person name="Baker S.E."/>
            <person name="Pisabarro A.G."/>
            <person name="Walton J.D."/>
            <person name="Blanchette R.A."/>
            <person name="Henrissat B."/>
            <person name="Martin F."/>
            <person name="Cullen D."/>
            <person name="Hibbett D.S."/>
            <person name="Grigoriev I.V."/>
        </authorList>
    </citation>
    <scope>NUCLEOTIDE SEQUENCE [LARGE SCALE GENOMIC DNA]</scope>
    <source>
        <strain evidence="2">MUCL 33604</strain>
    </source>
</reference>
<evidence type="ECO:0000313" key="2">
    <source>
        <dbReference type="Proteomes" id="UP000027265"/>
    </source>
</evidence>
<keyword evidence="2" id="KW-1185">Reference proteome</keyword>
<dbReference type="EMBL" id="KL197722">
    <property type="protein sequence ID" value="KDQ56448.1"/>
    <property type="molecule type" value="Genomic_DNA"/>
</dbReference>
<organism evidence="1 2">
    <name type="scientific">Jaapia argillacea MUCL 33604</name>
    <dbReference type="NCBI Taxonomy" id="933084"/>
    <lineage>
        <taxon>Eukaryota</taxon>
        <taxon>Fungi</taxon>
        <taxon>Dikarya</taxon>
        <taxon>Basidiomycota</taxon>
        <taxon>Agaricomycotina</taxon>
        <taxon>Agaricomycetes</taxon>
        <taxon>Agaricomycetidae</taxon>
        <taxon>Jaapiales</taxon>
        <taxon>Jaapiaceae</taxon>
        <taxon>Jaapia</taxon>
    </lineage>
</organism>
<dbReference type="Proteomes" id="UP000027265">
    <property type="component" value="Unassembled WGS sequence"/>
</dbReference>
<dbReference type="InParanoid" id="A0A067PNS2"/>
<sequence>MSDKLDIARFHLHYPSVRQHGLYRKVNAGKFVKWIQTPEGSLEMASTCISSIIWMQQPGLPAHEYLIIHFGPGPSSWPLRVERDTDSWTTLFRPKSRSNCKDTINFRPPISFESDIQLASVTFTDRHGPTLGHLADLLQIVSESADYYNVWTLNCWWFASCIWTNLVRSVGSEVKHSFCNPDVVRHWNTVSAEGNDIWGMEPVKTARVLQFIHVAGLQRALGDW</sequence>